<name>A0A193SYM9_9PSED</name>
<reference evidence="2" key="1">
    <citation type="submission" date="2017-11" db="EMBL/GenBank/DDBJ databases">
        <authorList>
            <person name="Blom J."/>
        </authorList>
    </citation>
    <scope>NUCLEOTIDE SEQUENCE [LARGE SCALE GENOMIC DNA]</scope>
</reference>
<evidence type="ECO:0000313" key="1">
    <source>
        <dbReference type="EMBL" id="SOS24409.1"/>
    </source>
</evidence>
<gene>
    <name evidence="1" type="ORF">PL963_05324</name>
</gene>
<dbReference type="EMBL" id="LT963395">
    <property type="protein sequence ID" value="SOS24409.1"/>
    <property type="molecule type" value="Genomic_DNA"/>
</dbReference>
<evidence type="ECO:0000313" key="2">
    <source>
        <dbReference type="Proteomes" id="UP000239025"/>
    </source>
</evidence>
<accession>A0A193SYM9</accession>
<keyword evidence="2" id="KW-1185">Reference proteome</keyword>
<proteinExistence type="predicted"/>
<sequence length="33" mass="3751">MQLLRRRVTGIGCQSTHLDALKNKALDQLRVES</sequence>
<organism evidence="1 2">
    <name type="scientific">Pseudomonas cerasi</name>
    <dbReference type="NCBI Taxonomy" id="1583341"/>
    <lineage>
        <taxon>Bacteria</taxon>
        <taxon>Pseudomonadati</taxon>
        <taxon>Pseudomonadota</taxon>
        <taxon>Gammaproteobacteria</taxon>
        <taxon>Pseudomonadales</taxon>
        <taxon>Pseudomonadaceae</taxon>
        <taxon>Pseudomonas</taxon>
    </lineage>
</organism>
<dbReference type="Proteomes" id="UP000239025">
    <property type="component" value="Chromosome 1"/>
</dbReference>
<protein>
    <submittedName>
        <fullName evidence="1">Uncharacterized protein</fullName>
    </submittedName>
</protein>
<dbReference type="AlphaFoldDB" id="A0A193SYM9"/>